<evidence type="ECO:0000256" key="6">
    <source>
        <dbReference type="ARBA" id="ARBA00023237"/>
    </source>
</evidence>
<gene>
    <name evidence="8" type="primary">tolC_16</name>
    <name evidence="8" type="ORF">GALL_357000</name>
</gene>
<dbReference type="InterPro" id="IPR051906">
    <property type="entry name" value="TolC-like"/>
</dbReference>
<dbReference type="PANTHER" id="PTHR30026">
    <property type="entry name" value="OUTER MEMBRANE PROTEIN TOLC"/>
    <property type="match status" value="1"/>
</dbReference>
<comment type="caution">
    <text evidence="8">The sequence shown here is derived from an EMBL/GenBank/DDBJ whole genome shotgun (WGS) entry which is preliminary data.</text>
</comment>
<evidence type="ECO:0000256" key="4">
    <source>
        <dbReference type="ARBA" id="ARBA00022692"/>
    </source>
</evidence>
<dbReference type="Gene3D" id="1.20.1600.10">
    <property type="entry name" value="Outer membrane efflux proteins (OEP)"/>
    <property type="match status" value="1"/>
</dbReference>
<evidence type="ECO:0000256" key="5">
    <source>
        <dbReference type="ARBA" id="ARBA00023136"/>
    </source>
</evidence>
<keyword evidence="4" id="KW-0812">Transmembrane</keyword>
<dbReference type="NCBIfam" id="TIGR01844">
    <property type="entry name" value="type_I_sec_TolC"/>
    <property type="match status" value="1"/>
</dbReference>
<dbReference type="GO" id="GO:1990281">
    <property type="term" value="C:efflux pump complex"/>
    <property type="evidence" value="ECO:0007669"/>
    <property type="project" value="TreeGrafter"/>
</dbReference>
<dbReference type="GO" id="GO:0015562">
    <property type="term" value="F:efflux transmembrane transporter activity"/>
    <property type="evidence" value="ECO:0007669"/>
    <property type="project" value="InterPro"/>
</dbReference>
<dbReference type="PANTHER" id="PTHR30026:SF20">
    <property type="entry name" value="OUTER MEMBRANE PROTEIN TOLC"/>
    <property type="match status" value="1"/>
</dbReference>
<feature type="coiled-coil region" evidence="7">
    <location>
        <begin position="335"/>
        <end position="362"/>
    </location>
</feature>
<protein>
    <submittedName>
        <fullName evidence="8">Outer membrane protein TolC</fullName>
    </submittedName>
</protein>
<evidence type="ECO:0000256" key="7">
    <source>
        <dbReference type="SAM" id="Coils"/>
    </source>
</evidence>
<reference evidence="8" key="1">
    <citation type="submission" date="2016-10" db="EMBL/GenBank/DDBJ databases">
        <title>Sequence of Gallionella enrichment culture.</title>
        <authorList>
            <person name="Poehlein A."/>
            <person name="Muehling M."/>
            <person name="Daniel R."/>
        </authorList>
    </citation>
    <scope>NUCLEOTIDE SEQUENCE</scope>
</reference>
<keyword evidence="7" id="KW-0175">Coiled coil</keyword>
<dbReference type="EMBL" id="MLJW01000796">
    <property type="protein sequence ID" value="OIQ82511.1"/>
    <property type="molecule type" value="Genomic_DNA"/>
</dbReference>
<evidence type="ECO:0000256" key="3">
    <source>
        <dbReference type="ARBA" id="ARBA00022452"/>
    </source>
</evidence>
<feature type="coiled-coil region" evidence="7">
    <location>
        <begin position="125"/>
        <end position="184"/>
    </location>
</feature>
<proteinExistence type="predicted"/>
<dbReference type="Pfam" id="PF02321">
    <property type="entry name" value="OEP"/>
    <property type="match status" value="2"/>
</dbReference>
<keyword evidence="2" id="KW-0813">Transport</keyword>
<dbReference type="SUPFAM" id="SSF56954">
    <property type="entry name" value="Outer membrane efflux proteins (OEP)"/>
    <property type="match status" value="1"/>
</dbReference>
<dbReference type="InterPro" id="IPR003423">
    <property type="entry name" value="OMP_efflux"/>
</dbReference>
<keyword evidence="6" id="KW-0998">Cell outer membrane</keyword>
<organism evidence="8">
    <name type="scientific">mine drainage metagenome</name>
    <dbReference type="NCBI Taxonomy" id="410659"/>
    <lineage>
        <taxon>unclassified sequences</taxon>
        <taxon>metagenomes</taxon>
        <taxon>ecological metagenomes</taxon>
    </lineage>
</organism>
<evidence type="ECO:0000256" key="1">
    <source>
        <dbReference type="ARBA" id="ARBA00004442"/>
    </source>
</evidence>
<dbReference type="AlphaFoldDB" id="A0A1J5QRJ8"/>
<keyword evidence="5" id="KW-0472">Membrane</keyword>
<comment type="subcellular location">
    <subcellularLocation>
        <location evidence="1">Cell outer membrane</location>
    </subcellularLocation>
</comment>
<accession>A0A1J5QRJ8</accession>
<dbReference type="GO" id="GO:0009279">
    <property type="term" value="C:cell outer membrane"/>
    <property type="evidence" value="ECO:0007669"/>
    <property type="project" value="UniProtKB-SubCell"/>
</dbReference>
<name>A0A1J5QRJ8_9ZZZZ</name>
<keyword evidence="3" id="KW-1134">Transmembrane beta strand</keyword>
<evidence type="ECO:0000313" key="8">
    <source>
        <dbReference type="EMBL" id="OIQ82511.1"/>
    </source>
</evidence>
<sequence>MKKYLNDGFALTCAGLLFAAGDALAAPTQNLLDIYRQAQLSDPNWASAQSSRLAAQEKQVQGHALLLPTVTAGANVNHSNTEVSYSGLPPAAAPILSSGMQSFDTYGYNVNLTQPLYRKQNSVQYEQSKTQVVQAEEQLNNSRQDLMLRVSQAYFDVLLSQDRIDLLAAQKAAISRQLEQARANFEVGTSTVTDVNEAQARFDLTTAQEIAAANDLEVKKRTIQAITNQMPARLASAKSDLQAAIPQPGDMESWVDLAEQNNLALKVQQQNLQLATQQIELAHAGHLPTLDVVGSYGDTRANGGMNGYGNDLKDLTVGLQLQVPLYQGGSITSKEREAAANRQKAQDDVEAARRQASLQARQTFLNVSSSVAQVRAYEQALVSSQSQLDSTSLGYEVGVRTSVDVLNAQQQLFSAKSDLLKARYTYLLSILQLKAAAGVLQDKDLGEISALLEGS</sequence>
<dbReference type="InterPro" id="IPR010130">
    <property type="entry name" value="T1SS_OMP_TolC"/>
</dbReference>
<evidence type="ECO:0000256" key="2">
    <source>
        <dbReference type="ARBA" id="ARBA00022448"/>
    </source>
</evidence>
<dbReference type="GO" id="GO:0015288">
    <property type="term" value="F:porin activity"/>
    <property type="evidence" value="ECO:0007669"/>
    <property type="project" value="TreeGrafter"/>
</dbReference>